<gene>
    <name evidence="1" type="ORF">XPG1_0717</name>
</gene>
<organism evidence="1 2">
    <name type="scientific">Xenorhabdus poinarii G6</name>
    <dbReference type="NCBI Taxonomy" id="1354304"/>
    <lineage>
        <taxon>Bacteria</taxon>
        <taxon>Pseudomonadati</taxon>
        <taxon>Pseudomonadota</taxon>
        <taxon>Gammaproteobacteria</taxon>
        <taxon>Enterobacterales</taxon>
        <taxon>Morganellaceae</taxon>
        <taxon>Xenorhabdus</taxon>
    </lineage>
</organism>
<evidence type="ECO:0000313" key="2">
    <source>
        <dbReference type="Proteomes" id="UP000032735"/>
    </source>
</evidence>
<proteinExistence type="predicted"/>
<dbReference type="KEGG" id="xpo:XPG1_0717"/>
<dbReference type="AlphaFoldDB" id="A0A068QZA9"/>
<accession>A0A068QZA9</accession>
<dbReference type="HOGENOM" id="CLU_2793124_0_0_6"/>
<dbReference type="STRING" id="1354304.XPG1_0717"/>
<sequence>MALLQYYTGCLLIGLVAKLTKKANMLMMFTERNTIPPEPLGYKICATTSKPYLEIKASSVYLMAIHKS</sequence>
<dbReference type="Proteomes" id="UP000032735">
    <property type="component" value="Chromosome"/>
</dbReference>
<reference evidence="1 2" key="1">
    <citation type="submission" date="2013-07" db="EMBL/GenBank/DDBJ databases">
        <authorList>
            <person name="Genoscope - CEA"/>
        </authorList>
    </citation>
    <scope>NUCLEOTIDE SEQUENCE [LARGE SCALE GENOMIC DNA]</scope>
    <source>
        <strain evidence="1 2">G6</strain>
    </source>
</reference>
<name>A0A068QZA9_9GAMM</name>
<dbReference type="EMBL" id="FO704551">
    <property type="protein sequence ID" value="CDG20372.1"/>
    <property type="molecule type" value="Genomic_DNA"/>
</dbReference>
<evidence type="ECO:0000313" key="1">
    <source>
        <dbReference type="EMBL" id="CDG20372.1"/>
    </source>
</evidence>
<protein>
    <submittedName>
        <fullName evidence="1">Uncharacterized protein</fullName>
    </submittedName>
</protein>
<keyword evidence="2" id="KW-1185">Reference proteome</keyword>